<accession>A0AAJ6KP14</accession>
<gene>
    <name evidence="1" type="ORF">QN060_00180</name>
</gene>
<proteinExistence type="predicted"/>
<dbReference type="EMBL" id="CP127225">
    <property type="protein sequence ID" value="WIX06705.1"/>
    <property type="molecule type" value="Genomic_DNA"/>
</dbReference>
<reference evidence="1 2" key="1">
    <citation type="submission" date="2023-05" db="EMBL/GenBank/DDBJ databases">
        <title>Complete Genome Resource of Xanthomonas oryzae pv. leersiae Strain YNJC Isolated From Plateau Japonica Rice in Southwest China.</title>
        <authorList>
            <person name="Aa X."/>
            <person name="Mei L."/>
            <person name="Liu P."/>
            <person name="Yang Y."/>
            <person name="Tang C."/>
            <person name="Zhang F."/>
            <person name="Dong C."/>
            <person name="Wang B."/>
            <person name="Chen X."/>
            <person name="Dai L."/>
        </authorList>
    </citation>
    <scope>NUCLEOTIDE SEQUENCE [LARGE SCALE GENOMIC DNA]</scope>
    <source>
        <strain evidence="1 2">YNJC</strain>
    </source>
</reference>
<dbReference type="RefSeq" id="WP_053501859.1">
    <property type="nucleotide sequence ID" value="NZ_CP127225.1"/>
</dbReference>
<organism evidence="1 2">
    <name type="scientific">Xanthomonas oryzae pv. leersiae</name>
    <dbReference type="NCBI Taxonomy" id="3112258"/>
    <lineage>
        <taxon>Bacteria</taxon>
        <taxon>Pseudomonadati</taxon>
        <taxon>Pseudomonadota</taxon>
        <taxon>Gammaproteobacteria</taxon>
        <taxon>Lysobacterales</taxon>
        <taxon>Lysobacteraceae</taxon>
        <taxon>Xanthomonas</taxon>
    </lineage>
</organism>
<dbReference type="AlphaFoldDB" id="A0AAJ6KP14"/>
<dbReference type="Proteomes" id="UP001228059">
    <property type="component" value="Chromosome"/>
</dbReference>
<sequence>MTIAVYIDSCAWNYLHEKAIDLLSELPPDKYALYLTREVEIELEAIPDGEKKQTLKDYIKSSLERSSIRTTSVFGFQTDGIDGVPSKVQVYRGFGQGTFQSATDRAFYASPEIKSQLVGKKPRKSGLSANQADASLAARSFGAFVLTTDKNKGPLKTASELGGKIVYLTAEVEKSGLTLGQYMASLQQAI</sequence>
<evidence type="ECO:0000313" key="2">
    <source>
        <dbReference type="Proteomes" id="UP001228059"/>
    </source>
</evidence>
<evidence type="ECO:0000313" key="1">
    <source>
        <dbReference type="EMBL" id="WIX06705.1"/>
    </source>
</evidence>
<protein>
    <submittedName>
        <fullName evidence="1">Uncharacterized protein</fullName>
    </submittedName>
</protein>
<name>A0AAJ6KP14_9XANT</name>